<dbReference type="InterPro" id="IPR006224">
    <property type="entry name" value="PsdUridine_synth_RluA-like_CS"/>
</dbReference>
<organism evidence="17 18">
    <name type="scientific">Zoogloea dura</name>
    <dbReference type="NCBI Taxonomy" id="2728840"/>
    <lineage>
        <taxon>Bacteria</taxon>
        <taxon>Pseudomonadati</taxon>
        <taxon>Pseudomonadota</taxon>
        <taxon>Betaproteobacteria</taxon>
        <taxon>Rhodocyclales</taxon>
        <taxon>Zoogloeaceae</taxon>
        <taxon>Zoogloea</taxon>
    </lineage>
</organism>
<sequence>MTLPLPASPPPPLRYSPPAGPPVIIYEDDSLLVFDKPTGLLSVPGRGPEHADSLASRVQACFPDALIVHRLDMATSGLIVMARGKEMERRLSIAFQQRQVVKRYVAVVAGRPRPERGEIALPLITDWPNRPRQKVDHEAGKPSLTHYEVVWTLPEGDTSRVWLYPHTGRSHQLRVHMQAIGHPIVGDELYAPSPWREASPRLLLHAESLSLPHPASGARLELHSPAPF</sequence>
<comment type="catalytic activity">
    <reaction evidence="6">
        <text>uridine(746) in 23S rRNA = pseudouridine(746) in 23S rRNA</text>
        <dbReference type="Rhea" id="RHEA:42548"/>
        <dbReference type="Rhea" id="RHEA-COMP:10109"/>
        <dbReference type="Rhea" id="RHEA-COMP:10110"/>
        <dbReference type="ChEBI" id="CHEBI:65314"/>
        <dbReference type="ChEBI" id="CHEBI:65315"/>
        <dbReference type="EC" id="5.4.99.29"/>
    </reaction>
</comment>
<dbReference type="EC" id="5.4.99.29" evidence="9"/>
<dbReference type="PROSITE" id="PS01129">
    <property type="entry name" value="PSI_RLU"/>
    <property type="match status" value="1"/>
</dbReference>
<feature type="domain" description="Pseudouridine synthase RsuA/RluA-like" evidence="16">
    <location>
        <begin position="31"/>
        <end position="179"/>
    </location>
</feature>
<dbReference type="Pfam" id="PF00849">
    <property type="entry name" value="PseudoU_synth_2"/>
    <property type="match status" value="1"/>
</dbReference>
<gene>
    <name evidence="17" type="ORF">HHL15_14905</name>
</gene>
<dbReference type="InterPro" id="IPR020103">
    <property type="entry name" value="PsdUridine_synth_cat_dom_sf"/>
</dbReference>
<dbReference type="GO" id="GO:0000455">
    <property type="term" value="P:enzyme-directed rRNA pseudouridine synthesis"/>
    <property type="evidence" value="ECO:0007669"/>
    <property type="project" value="TreeGrafter"/>
</dbReference>
<evidence type="ECO:0000256" key="6">
    <source>
        <dbReference type="ARBA" id="ARBA00036916"/>
    </source>
</evidence>
<comment type="function">
    <text evidence="7">Dual specificity enzyme that catalyzes the synthesis of pseudouridine from uracil-746 in 23S ribosomal RNA and from uracil-32 in the anticodon stem and loop of transfer RNAs.</text>
</comment>
<dbReference type="InterPro" id="IPR050188">
    <property type="entry name" value="RluA_PseudoU_synthase"/>
</dbReference>
<evidence type="ECO:0000256" key="3">
    <source>
        <dbReference type="ARBA" id="ARBA00022694"/>
    </source>
</evidence>
<evidence type="ECO:0000256" key="5">
    <source>
        <dbReference type="ARBA" id="ARBA00036184"/>
    </source>
</evidence>
<evidence type="ECO:0000256" key="4">
    <source>
        <dbReference type="ARBA" id="ARBA00023235"/>
    </source>
</evidence>
<evidence type="ECO:0000256" key="9">
    <source>
        <dbReference type="ARBA" id="ARBA00038945"/>
    </source>
</evidence>
<comment type="similarity">
    <text evidence="1">Belongs to the pseudouridine synthase RluA family.</text>
</comment>
<proteinExistence type="inferred from homology"/>
<dbReference type="EMBL" id="JABBGA010000012">
    <property type="protein sequence ID" value="NML27041.1"/>
    <property type="molecule type" value="Genomic_DNA"/>
</dbReference>
<name>A0A848GC16_9RHOO</name>
<keyword evidence="18" id="KW-1185">Reference proteome</keyword>
<keyword evidence="3" id="KW-0819">tRNA processing</keyword>
<evidence type="ECO:0000256" key="7">
    <source>
        <dbReference type="ARBA" id="ARBA00037305"/>
    </source>
</evidence>
<evidence type="ECO:0000256" key="11">
    <source>
        <dbReference type="ARBA" id="ARBA00041266"/>
    </source>
</evidence>
<evidence type="ECO:0000256" key="2">
    <source>
        <dbReference type="ARBA" id="ARBA00022552"/>
    </source>
</evidence>
<dbReference type="Proteomes" id="UP000580043">
    <property type="component" value="Unassembled WGS sequence"/>
</dbReference>
<evidence type="ECO:0000256" key="10">
    <source>
        <dbReference type="ARBA" id="ARBA00039988"/>
    </source>
</evidence>
<protein>
    <recommendedName>
        <fullName evidence="10">Dual-specificity RNA pseudouridine synthase RluA</fullName>
        <ecNumber evidence="8">5.4.99.28</ecNumber>
        <ecNumber evidence="9">5.4.99.29</ecNumber>
    </recommendedName>
    <alternativeName>
        <fullName evidence="11">23S rRNA pseudouridine(746) synthase</fullName>
    </alternativeName>
    <alternativeName>
        <fullName evidence="14">Ribosomal large subunit pseudouridine synthase A</fullName>
    </alternativeName>
    <alternativeName>
        <fullName evidence="13">rRNA pseudouridylate synthase A</fullName>
    </alternativeName>
    <alternativeName>
        <fullName evidence="15">rRNA-uridine isomerase A</fullName>
    </alternativeName>
    <alternativeName>
        <fullName evidence="12">tRNA pseudouridine(32) synthase</fullName>
    </alternativeName>
</protein>
<dbReference type="SUPFAM" id="SSF55120">
    <property type="entry name" value="Pseudouridine synthase"/>
    <property type="match status" value="1"/>
</dbReference>
<evidence type="ECO:0000256" key="14">
    <source>
        <dbReference type="ARBA" id="ARBA00042883"/>
    </source>
</evidence>
<evidence type="ECO:0000256" key="12">
    <source>
        <dbReference type="ARBA" id="ARBA00042372"/>
    </source>
</evidence>
<reference evidence="17 18" key="1">
    <citation type="submission" date="2020-04" db="EMBL/GenBank/DDBJ databases">
        <title>Zoogloea sp. G-4-1-14 isolated from soil.</title>
        <authorList>
            <person name="Dahal R.H."/>
        </authorList>
    </citation>
    <scope>NUCLEOTIDE SEQUENCE [LARGE SCALE GENOMIC DNA]</scope>
    <source>
        <strain evidence="17 18">G-4-1-14</strain>
    </source>
</reference>
<evidence type="ECO:0000256" key="13">
    <source>
        <dbReference type="ARBA" id="ARBA00042844"/>
    </source>
</evidence>
<dbReference type="EC" id="5.4.99.28" evidence="8"/>
<dbReference type="InterPro" id="IPR006145">
    <property type="entry name" value="PsdUridine_synth_RsuA/RluA"/>
</dbReference>
<evidence type="ECO:0000313" key="17">
    <source>
        <dbReference type="EMBL" id="NML27041.1"/>
    </source>
</evidence>
<evidence type="ECO:0000256" key="8">
    <source>
        <dbReference type="ARBA" id="ARBA00038944"/>
    </source>
</evidence>
<dbReference type="GO" id="GO:0160151">
    <property type="term" value="F:tRNA pseudouridine(32) synthase activity"/>
    <property type="evidence" value="ECO:0007669"/>
    <property type="project" value="UniProtKB-EC"/>
</dbReference>
<dbReference type="GO" id="GO:0160142">
    <property type="term" value="F:23S rRNA pseudouridine(746) synthase activity"/>
    <property type="evidence" value="ECO:0007669"/>
    <property type="project" value="UniProtKB-EC"/>
</dbReference>
<comment type="caution">
    <text evidence="17">The sequence shown here is derived from an EMBL/GenBank/DDBJ whole genome shotgun (WGS) entry which is preliminary data.</text>
</comment>
<dbReference type="PANTHER" id="PTHR21600:SF91">
    <property type="entry name" value="DUAL-SPECIFICITY RNA PSEUDOURIDINE SYNTHASE RLUA"/>
    <property type="match status" value="1"/>
</dbReference>
<evidence type="ECO:0000259" key="16">
    <source>
        <dbReference type="Pfam" id="PF00849"/>
    </source>
</evidence>
<dbReference type="GO" id="GO:0003723">
    <property type="term" value="F:RNA binding"/>
    <property type="evidence" value="ECO:0007669"/>
    <property type="project" value="InterPro"/>
</dbReference>
<dbReference type="RefSeq" id="WP_169146585.1">
    <property type="nucleotide sequence ID" value="NZ_JABBGA010000012.1"/>
</dbReference>
<dbReference type="PANTHER" id="PTHR21600">
    <property type="entry name" value="MITOCHONDRIAL RNA PSEUDOURIDINE SYNTHASE"/>
    <property type="match status" value="1"/>
</dbReference>
<evidence type="ECO:0000313" key="18">
    <source>
        <dbReference type="Proteomes" id="UP000580043"/>
    </source>
</evidence>
<keyword evidence="4" id="KW-0413">Isomerase</keyword>
<dbReference type="AlphaFoldDB" id="A0A848GC16"/>
<accession>A0A848GC16</accession>
<keyword evidence="2" id="KW-0698">rRNA processing</keyword>
<dbReference type="CDD" id="cd02869">
    <property type="entry name" value="PseudoU_synth_RluA_like"/>
    <property type="match status" value="1"/>
</dbReference>
<evidence type="ECO:0000256" key="1">
    <source>
        <dbReference type="ARBA" id="ARBA00010876"/>
    </source>
</evidence>
<dbReference type="GO" id="GO:0008033">
    <property type="term" value="P:tRNA processing"/>
    <property type="evidence" value="ECO:0007669"/>
    <property type="project" value="UniProtKB-KW"/>
</dbReference>
<dbReference type="Gene3D" id="3.30.2350.10">
    <property type="entry name" value="Pseudouridine synthase"/>
    <property type="match status" value="1"/>
</dbReference>
<comment type="catalytic activity">
    <reaction evidence="5">
        <text>uridine(32) in tRNA = pseudouridine(32) in tRNA</text>
        <dbReference type="Rhea" id="RHEA:42544"/>
        <dbReference type="Rhea" id="RHEA-COMP:10107"/>
        <dbReference type="Rhea" id="RHEA-COMP:10108"/>
        <dbReference type="ChEBI" id="CHEBI:65314"/>
        <dbReference type="ChEBI" id="CHEBI:65315"/>
        <dbReference type="EC" id="5.4.99.28"/>
    </reaction>
</comment>
<evidence type="ECO:0000256" key="15">
    <source>
        <dbReference type="ARBA" id="ARBA00043143"/>
    </source>
</evidence>